<proteinExistence type="predicted"/>
<dbReference type="AlphaFoldDB" id="A0A7W8LEE2"/>
<gene>
    <name evidence="4" type="ORF">FSB64_07215</name>
    <name evidence="3" type="ORF">HDG41_007538</name>
</gene>
<dbReference type="Proteomes" id="UP000592820">
    <property type="component" value="Unassembled WGS sequence"/>
</dbReference>
<dbReference type="EMBL" id="VOMC01000006">
    <property type="protein sequence ID" value="NVI03583.1"/>
    <property type="molecule type" value="Genomic_DNA"/>
</dbReference>
<protein>
    <submittedName>
        <fullName evidence="3">Uncharacterized protein</fullName>
    </submittedName>
</protein>
<accession>A0A7W8LEE2</accession>
<organism evidence="3 5">
    <name type="scientific">Paraburkholderia youngii</name>
    <dbReference type="NCBI Taxonomy" id="2782701"/>
    <lineage>
        <taxon>Bacteria</taxon>
        <taxon>Pseudomonadati</taxon>
        <taxon>Pseudomonadota</taxon>
        <taxon>Betaproteobacteria</taxon>
        <taxon>Burkholderiales</taxon>
        <taxon>Burkholderiaceae</taxon>
        <taxon>Paraburkholderia</taxon>
    </lineage>
</organism>
<evidence type="ECO:0000313" key="4">
    <source>
        <dbReference type="EMBL" id="NVI03583.1"/>
    </source>
</evidence>
<comment type="caution">
    <text evidence="3">The sequence shown here is derived from an EMBL/GenBank/DDBJ whole genome shotgun (WGS) entry which is preliminary data.</text>
</comment>
<feature type="compositionally biased region" description="Polar residues" evidence="1">
    <location>
        <begin position="198"/>
        <end position="222"/>
    </location>
</feature>
<keyword evidence="6" id="KW-1185">Reference proteome</keyword>
<feature type="region of interest" description="Disordered" evidence="1">
    <location>
        <begin position="193"/>
        <end position="236"/>
    </location>
</feature>
<evidence type="ECO:0000313" key="6">
    <source>
        <dbReference type="Proteomes" id="UP000821598"/>
    </source>
</evidence>
<dbReference type="Proteomes" id="UP000821598">
    <property type="component" value="Unassembled WGS sequence"/>
</dbReference>
<feature type="chain" id="PRO_5030980866" evidence="2">
    <location>
        <begin position="24"/>
        <end position="236"/>
    </location>
</feature>
<keyword evidence="2" id="KW-0732">Signal</keyword>
<dbReference type="RefSeq" id="WP_176122980.1">
    <property type="nucleotide sequence ID" value="NZ_JACHDE010000034.1"/>
</dbReference>
<name>A0A7W8LEE2_9BURK</name>
<dbReference type="EMBL" id="JACHDE010000034">
    <property type="protein sequence ID" value="MBB5405442.1"/>
    <property type="molecule type" value="Genomic_DNA"/>
</dbReference>
<evidence type="ECO:0000256" key="1">
    <source>
        <dbReference type="SAM" id="MobiDB-lite"/>
    </source>
</evidence>
<reference evidence="4 6" key="1">
    <citation type="submission" date="2019-08" db="EMBL/GenBank/DDBJ databases">
        <title>Paraburkholderia simonii sp. nov. and P. youngii sp. nov. Brazilian and Mexican Mimosa-associated rhizobia.</title>
        <authorList>
            <person name="Mavima L."/>
            <person name="Beukes C.W."/>
            <person name="Palmer M."/>
            <person name="De Meyer S.E."/>
            <person name="James E.K."/>
            <person name="Maluk M."/>
            <person name="Avontuur J.R."/>
            <person name="Chan W.Y."/>
            <person name="Venter S.N."/>
            <person name="Steenkamp E.T."/>
        </authorList>
    </citation>
    <scope>NUCLEOTIDE SEQUENCE [LARGE SCALE GENOMIC DNA]</scope>
    <source>
        <strain evidence="4 6">JPY454</strain>
    </source>
</reference>
<evidence type="ECO:0000313" key="5">
    <source>
        <dbReference type="Proteomes" id="UP000592820"/>
    </source>
</evidence>
<sequence length="236" mass="25345">MKEFSRRLALAVLPTVLALAACAPVTRVQTNHASDYVAKPGRIYVMTASGMGWGEEFTQSFQQEFQEIVRQCGSVAGFGEVSGLELDKNGPMEHAAEFQPDTMLSIEQGGGVVMMGGGNRVSIIYGATLTDWRLKRPIWRGSFNFARGGTLIPLAERGAVFAVDLTNSLKRDGLLRGCSEIKLQRGNRLEHVEASGRSAVNQPRASEISNSQRSGHSGSVPMSSLDGLLPGADHAP</sequence>
<evidence type="ECO:0000256" key="2">
    <source>
        <dbReference type="SAM" id="SignalP"/>
    </source>
</evidence>
<evidence type="ECO:0000313" key="3">
    <source>
        <dbReference type="EMBL" id="MBB5405442.1"/>
    </source>
</evidence>
<feature type="signal peptide" evidence="2">
    <location>
        <begin position="1"/>
        <end position="23"/>
    </location>
</feature>
<reference evidence="3 5" key="2">
    <citation type="submission" date="2020-08" db="EMBL/GenBank/DDBJ databases">
        <title>Genomic Encyclopedia of Type Strains, Phase IV (KMG-V): Genome sequencing to study the core and pangenomes of soil and plant-associated prokaryotes.</title>
        <authorList>
            <person name="Whitman W."/>
        </authorList>
    </citation>
    <scope>NUCLEOTIDE SEQUENCE [LARGE SCALE GENOMIC DNA]</scope>
    <source>
        <strain evidence="3 5">JPY162</strain>
    </source>
</reference>
<dbReference type="PROSITE" id="PS51257">
    <property type="entry name" value="PROKAR_LIPOPROTEIN"/>
    <property type="match status" value="1"/>
</dbReference>